<evidence type="ECO:0000256" key="3">
    <source>
        <dbReference type="ARBA" id="ARBA00004172"/>
    </source>
</evidence>
<keyword evidence="14" id="KW-0968">Cytoplasmic vesicle</keyword>
<dbReference type="AlphaFoldDB" id="A0A9Q0MDZ7"/>
<evidence type="ECO:0000313" key="26">
    <source>
        <dbReference type="EMBL" id="KAJ6222542.1"/>
    </source>
</evidence>
<keyword evidence="8" id="KW-0967">Endosome</keyword>
<dbReference type="GO" id="GO:0072594">
    <property type="term" value="P:establishment of protein localization to organelle"/>
    <property type="evidence" value="ECO:0007669"/>
    <property type="project" value="TreeGrafter"/>
</dbReference>
<comment type="similarity">
    <text evidence="5 20">Belongs to the LAMP family.</text>
</comment>
<evidence type="ECO:0000259" key="24">
    <source>
        <dbReference type="Pfam" id="PF01299"/>
    </source>
</evidence>
<evidence type="ECO:0000256" key="18">
    <source>
        <dbReference type="ARBA" id="ARBA00074379"/>
    </source>
</evidence>
<evidence type="ECO:0000256" key="14">
    <source>
        <dbReference type="ARBA" id="ARBA00023329"/>
    </source>
</evidence>
<comment type="subcellular location">
    <subcellularLocation>
        <location evidence="4">Cell projection</location>
        <location evidence="4">Dendrite</location>
    </subcellularLocation>
    <subcellularLocation>
        <location evidence="17">Cell projection</location>
        <location evidence="17">Growth cone membrane</location>
        <topology evidence="17">Single-pass type I membrane protein</topology>
    </subcellularLocation>
    <subcellularLocation>
        <location evidence="15">Cytoplasmic vesicle</location>
        <location evidence="15">Secretory vesicle</location>
        <location evidence="15">Synaptic vesicle membrane</location>
        <topology evidence="15">Single-pass type I membrane protein</topology>
    </subcellularLocation>
    <subcellularLocation>
        <location evidence="2">Early endosome membrane</location>
        <topology evidence="2">Single-pass type I membrane protein</topology>
    </subcellularLocation>
    <subcellularLocation>
        <location evidence="1">Endoplasmic reticulum-Golgi intermediate compartment membrane</location>
        <topology evidence="1">Single-pass type I membrane protein</topology>
    </subcellularLocation>
    <subcellularLocation>
        <location evidence="20">Membrane</location>
        <topology evidence="20">Single-pass type I membrane protein</topology>
    </subcellularLocation>
    <subcellularLocation>
        <location evidence="3">Recycling endosome</location>
    </subcellularLocation>
</comment>
<evidence type="ECO:0000256" key="4">
    <source>
        <dbReference type="ARBA" id="ARBA00004279"/>
    </source>
</evidence>
<dbReference type="Proteomes" id="UP001142055">
    <property type="component" value="Chromosome 1"/>
</dbReference>
<dbReference type="InterPro" id="IPR048528">
    <property type="entry name" value="Lamp2-like_luminal"/>
</dbReference>
<feature type="compositionally biased region" description="Low complexity" evidence="21">
    <location>
        <begin position="78"/>
        <end position="109"/>
    </location>
</feature>
<keyword evidence="6 20" id="KW-0812">Transmembrane</keyword>
<proteinExistence type="inferred from homology"/>
<evidence type="ECO:0000256" key="12">
    <source>
        <dbReference type="ARBA" id="ARBA00023180"/>
    </source>
</evidence>
<evidence type="ECO:0000256" key="17">
    <source>
        <dbReference type="ARBA" id="ARBA00060492"/>
    </source>
</evidence>
<gene>
    <name evidence="26" type="ORF">RDWZM_001087</name>
</gene>
<dbReference type="Gene3D" id="2.40.160.110">
    <property type="match status" value="1"/>
</dbReference>
<dbReference type="PROSITE" id="PS51407">
    <property type="entry name" value="LAMP_3"/>
    <property type="match status" value="1"/>
</dbReference>
<dbReference type="PANTHER" id="PTHR11506:SF35">
    <property type="entry name" value="LYSOSOME-ASSOCIATED MEMBRANE GLYCOPROTEIN 5"/>
    <property type="match status" value="1"/>
</dbReference>
<evidence type="ECO:0000256" key="5">
    <source>
        <dbReference type="ARBA" id="ARBA00009644"/>
    </source>
</evidence>
<sequence>MGRLFSYIFLLVLVNHGYCGSIIEKFPLRYRNFTRSTSTPNVVTHLNGNDTSGTTSSVHRVTFPISISSTTTTNYTVTTTQTPTSTPTTTTKNGTTSHTSTTTTESPTTPTVPNPTLPPEPVTPSISWNVSYDGMKTGNYCLMASFASRIDITYKNIDKHIVQTGLDVSNNATVNQIQSQCYSGDDQQMLVLNLNTLSNGTFKWTFEKNTTKNDSMIHSIKITVQINEQLFPGISSKLIGKTLTLSSRNVTLFDTQAGHSYSCVSLVKTNLSKIMLNDDDNDSSIFQSGTMETSHLKLQAFLPSDKKTDNFLPNIVCSNDKSDISSAIPITVGLILLFMVVVVLIAYMIGRTRQKKQNYATM</sequence>
<name>A0A9Q0MDZ7_BLOTA</name>
<keyword evidence="9 22" id="KW-1133">Transmembrane helix</keyword>
<evidence type="ECO:0000256" key="22">
    <source>
        <dbReference type="SAM" id="Phobius"/>
    </source>
</evidence>
<keyword evidence="7 23" id="KW-0732">Signal</keyword>
<evidence type="ECO:0000256" key="6">
    <source>
        <dbReference type="ARBA" id="ARBA00022692"/>
    </source>
</evidence>
<keyword evidence="11 20" id="KW-0472">Membrane</keyword>
<organism evidence="26 27">
    <name type="scientific">Blomia tropicalis</name>
    <name type="common">Mite</name>
    <dbReference type="NCBI Taxonomy" id="40697"/>
    <lineage>
        <taxon>Eukaryota</taxon>
        <taxon>Metazoa</taxon>
        <taxon>Ecdysozoa</taxon>
        <taxon>Arthropoda</taxon>
        <taxon>Chelicerata</taxon>
        <taxon>Arachnida</taxon>
        <taxon>Acari</taxon>
        <taxon>Acariformes</taxon>
        <taxon>Sarcoptiformes</taxon>
        <taxon>Astigmata</taxon>
        <taxon>Glycyphagoidea</taxon>
        <taxon>Echimyopodidae</taxon>
        <taxon>Blomia</taxon>
    </lineage>
</organism>
<dbReference type="PANTHER" id="PTHR11506">
    <property type="entry name" value="LYSOSOME-ASSOCIATED MEMBRANE GLYCOPROTEIN"/>
    <property type="match status" value="1"/>
</dbReference>
<feature type="region of interest" description="Disordered" evidence="21">
    <location>
        <begin position="78"/>
        <end position="121"/>
    </location>
</feature>
<evidence type="ECO:0000256" key="11">
    <source>
        <dbReference type="ARBA" id="ARBA00023136"/>
    </source>
</evidence>
<dbReference type="InterPro" id="IPR048524">
    <property type="entry name" value="Lamp2-like_TM"/>
</dbReference>
<evidence type="ECO:0000256" key="15">
    <source>
        <dbReference type="ARBA" id="ARBA00029428"/>
    </source>
</evidence>
<evidence type="ECO:0000313" key="27">
    <source>
        <dbReference type="Proteomes" id="UP001142055"/>
    </source>
</evidence>
<dbReference type="GO" id="GO:0005886">
    <property type="term" value="C:plasma membrane"/>
    <property type="evidence" value="ECO:0007669"/>
    <property type="project" value="UniProtKB-SubCell"/>
</dbReference>
<dbReference type="InterPro" id="IPR002000">
    <property type="entry name" value="Lysosome-assoc_membr_glycop"/>
</dbReference>
<comment type="function">
    <text evidence="16">Plays a role in short-term synaptic plasticity in a subset of GABAergic neurons in the brain.</text>
</comment>
<evidence type="ECO:0000256" key="13">
    <source>
        <dbReference type="ARBA" id="ARBA00023273"/>
    </source>
</evidence>
<feature type="signal peptide" evidence="23">
    <location>
        <begin position="1"/>
        <end position="19"/>
    </location>
</feature>
<feature type="compositionally biased region" description="Pro residues" evidence="21">
    <location>
        <begin position="110"/>
        <end position="121"/>
    </location>
</feature>
<keyword evidence="13" id="KW-0966">Cell projection</keyword>
<evidence type="ECO:0000256" key="10">
    <source>
        <dbReference type="ARBA" id="ARBA00023018"/>
    </source>
</evidence>
<dbReference type="GO" id="GO:0005765">
    <property type="term" value="C:lysosomal membrane"/>
    <property type="evidence" value="ECO:0007669"/>
    <property type="project" value="TreeGrafter"/>
</dbReference>
<evidence type="ECO:0000256" key="19">
    <source>
        <dbReference type="ARBA" id="ARBA00076257"/>
    </source>
</evidence>
<feature type="transmembrane region" description="Helical" evidence="22">
    <location>
        <begin position="327"/>
        <end position="349"/>
    </location>
</feature>
<comment type="caution">
    <text evidence="26">The sequence shown here is derived from an EMBL/GenBank/DDBJ whole genome shotgun (WGS) entry which is preliminary data.</text>
</comment>
<evidence type="ECO:0000256" key="8">
    <source>
        <dbReference type="ARBA" id="ARBA00022753"/>
    </source>
</evidence>
<evidence type="ECO:0000256" key="20">
    <source>
        <dbReference type="PROSITE-ProRule" id="PRU00740"/>
    </source>
</evidence>
<evidence type="ECO:0000256" key="1">
    <source>
        <dbReference type="ARBA" id="ARBA00004151"/>
    </source>
</evidence>
<evidence type="ECO:0000259" key="25">
    <source>
        <dbReference type="Pfam" id="PF21222"/>
    </source>
</evidence>
<dbReference type="EMBL" id="JAPWDV010000001">
    <property type="protein sequence ID" value="KAJ6222542.1"/>
    <property type="molecule type" value="Genomic_DNA"/>
</dbReference>
<dbReference type="Pfam" id="PF01299">
    <property type="entry name" value="Lamp2-like_luminal"/>
    <property type="match status" value="1"/>
</dbReference>
<feature type="domain" description="Lysosome-associated membrane glycoprotein 2-like transmembrane" evidence="25">
    <location>
        <begin position="328"/>
        <end position="353"/>
    </location>
</feature>
<evidence type="ECO:0000256" key="9">
    <source>
        <dbReference type="ARBA" id="ARBA00022989"/>
    </source>
</evidence>
<accession>A0A9Q0MDZ7</accession>
<feature type="domain" description="Lysosome-associated membrane glycoprotein 2-like luminal" evidence="24">
    <location>
        <begin position="132"/>
        <end position="272"/>
    </location>
</feature>
<keyword evidence="12" id="KW-0325">Glycoprotein</keyword>
<keyword evidence="10" id="KW-0770">Synapse</keyword>
<dbReference type="OMA" id="YCNIMEN"/>
<reference evidence="26" key="1">
    <citation type="submission" date="2022-12" db="EMBL/GenBank/DDBJ databases">
        <title>Genome assemblies of Blomia tropicalis.</title>
        <authorList>
            <person name="Cui Y."/>
        </authorList>
    </citation>
    <scope>NUCLEOTIDE SEQUENCE</scope>
    <source>
        <tissue evidence="26">Adult mites</tissue>
    </source>
</reference>
<evidence type="ECO:0000256" key="7">
    <source>
        <dbReference type="ARBA" id="ARBA00022729"/>
    </source>
</evidence>
<evidence type="ECO:0000256" key="21">
    <source>
        <dbReference type="SAM" id="MobiDB-lite"/>
    </source>
</evidence>
<evidence type="ECO:0000256" key="23">
    <source>
        <dbReference type="SAM" id="SignalP"/>
    </source>
</evidence>
<comment type="caution">
    <text evidence="20">Lacks conserved residue(s) required for the propagation of feature annotation.</text>
</comment>
<evidence type="ECO:0000256" key="2">
    <source>
        <dbReference type="ARBA" id="ARBA00004158"/>
    </source>
</evidence>
<feature type="chain" id="PRO_5040513001" description="Lysosome-associated membrane glycoprotein 5" evidence="23">
    <location>
        <begin position="20"/>
        <end position="362"/>
    </location>
</feature>
<protein>
    <recommendedName>
        <fullName evidence="18">Lysosome-associated membrane glycoprotein 5</fullName>
    </recommendedName>
    <alternativeName>
        <fullName evidence="19">Lysosome-associated membrane protein 5</fullName>
    </alternativeName>
</protein>
<evidence type="ECO:0000256" key="16">
    <source>
        <dbReference type="ARBA" id="ARBA00053950"/>
    </source>
</evidence>
<dbReference type="Pfam" id="PF21222">
    <property type="entry name" value="Lamp2_2nd"/>
    <property type="match status" value="1"/>
</dbReference>
<dbReference type="GO" id="GO:0031902">
    <property type="term" value="C:late endosome membrane"/>
    <property type="evidence" value="ECO:0007669"/>
    <property type="project" value="TreeGrafter"/>
</dbReference>
<keyword evidence="27" id="KW-1185">Reference proteome</keyword>
<dbReference type="CDD" id="cd12087">
    <property type="entry name" value="TM_EGFR-like"/>
    <property type="match status" value="1"/>
</dbReference>